<feature type="compositionally biased region" description="Polar residues" evidence="1">
    <location>
        <begin position="382"/>
        <end position="399"/>
    </location>
</feature>
<reference evidence="4" key="2">
    <citation type="journal article" date="2023" name="Plants (Basel)">
        <title>Annotation of the Turnera subulata (Passifloraceae) Draft Genome Reveals the S-Locus Evolved after the Divergence of Turneroideae from Passifloroideae in a Stepwise Manner.</title>
        <authorList>
            <person name="Henning P.M."/>
            <person name="Roalson E.H."/>
            <person name="Mir W."/>
            <person name="McCubbin A.G."/>
            <person name="Shore J.S."/>
        </authorList>
    </citation>
    <scope>NUCLEOTIDE SEQUENCE</scope>
    <source>
        <strain evidence="4">F60SS</strain>
    </source>
</reference>
<comment type="caution">
    <text evidence="4">The sequence shown here is derived from an EMBL/GenBank/DDBJ whole genome shotgun (WGS) entry which is preliminary data.</text>
</comment>
<feature type="region of interest" description="Disordered" evidence="1">
    <location>
        <begin position="369"/>
        <end position="401"/>
    </location>
</feature>
<feature type="domain" description="DUF4283" evidence="2">
    <location>
        <begin position="27"/>
        <end position="102"/>
    </location>
</feature>
<dbReference type="EMBL" id="JAKUCV010002978">
    <property type="protein sequence ID" value="KAJ4840727.1"/>
    <property type="molecule type" value="Genomic_DNA"/>
</dbReference>
<reference evidence="4" key="1">
    <citation type="submission" date="2022-02" db="EMBL/GenBank/DDBJ databases">
        <authorList>
            <person name="Henning P.M."/>
            <person name="McCubbin A.G."/>
            <person name="Shore J.S."/>
        </authorList>
    </citation>
    <scope>NUCLEOTIDE SEQUENCE</scope>
    <source>
        <strain evidence="4">F60SS</strain>
        <tissue evidence="4">Leaves</tissue>
    </source>
</reference>
<evidence type="ECO:0000256" key="1">
    <source>
        <dbReference type="SAM" id="MobiDB-lite"/>
    </source>
</evidence>
<dbReference type="PANTHER" id="PTHR31286:SF167">
    <property type="entry name" value="OS09G0268800 PROTEIN"/>
    <property type="match status" value="1"/>
</dbReference>
<dbReference type="Proteomes" id="UP001141552">
    <property type="component" value="Unassembled WGS sequence"/>
</dbReference>
<evidence type="ECO:0000259" key="2">
    <source>
        <dbReference type="Pfam" id="PF14111"/>
    </source>
</evidence>
<organism evidence="4 5">
    <name type="scientific">Turnera subulata</name>
    <dbReference type="NCBI Taxonomy" id="218843"/>
    <lineage>
        <taxon>Eukaryota</taxon>
        <taxon>Viridiplantae</taxon>
        <taxon>Streptophyta</taxon>
        <taxon>Embryophyta</taxon>
        <taxon>Tracheophyta</taxon>
        <taxon>Spermatophyta</taxon>
        <taxon>Magnoliopsida</taxon>
        <taxon>eudicotyledons</taxon>
        <taxon>Gunneridae</taxon>
        <taxon>Pentapetalae</taxon>
        <taxon>rosids</taxon>
        <taxon>fabids</taxon>
        <taxon>Malpighiales</taxon>
        <taxon>Passifloraceae</taxon>
        <taxon>Turnera</taxon>
    </lineage>
</organism>
<gene>
    <name evidence="4" type="ORF">Tsubulata_026272</name>
</gene>
<dbReference type="Pfam" id="PF14111">
    <property type="entry name" value="DUF4283"/>
    <property type="match status" value="1"/>
</dbReference>
<evidence type="ECO:0008006" key="6">
    <source>
        <dbReference type="Google" id="ProtNLM"/>
    </source>
</evidence>
<name>A0A9Q0G227_9ROSI</name>
<dbReference type="InterPro" id="IPR025836">
    <property type="entry name" value="Zn_knuckle_CX2CX4HX4C"/>
</dbReference>
<proteinExistence type="predicted"/>
<evidence type="ECO:0000313" key="5">
    <source>
        <dbReference type="Proteomes" id="UP001141552"/>
    </source>
</evidence>
<protein>
    <recommendedName>
        <fullName evidence="6">CCHC-type domain-containing protein</fullName>
    </recommendedName>
</protein>
<dbReference type="AlphaFoldDB" id="A0A9Q0G227"/>
<keyword evidence="5" id="KW-1185">Reference proteome</keyword>
<dbReference type="InterPro" id="IPR040256">
    <property type="entry name" value="At4g02000-like"/>
</dbReference>
<evidence type="ECO:0000259" key="3">
    <source>
        <dbReference type="Pfam" id="PF14392"/>
    </source>
</evidence>
<dbReference type="PANTHER" id="PTHR31286">
    <property type="entry name" value="GLYCINE-RICH CELL WALL STRUCTURAL PROTEIN 1.8-LIKE"/>
    <property type="match status" value="1"/>
</dbReference>
<feature type="domain" description="Zinc knuckle CX2CX4HX4C" evidence="3">
    <location>
        <begin position="164"/>
        <end position="211"/>
    </location>
</feature>
<dbReference type="OrthoDB" id="1935089at2759"/>
<dbReference type="Pfam" id="PF14392">
    <property type="entry name" value="zf-CCHC_4"/>
    <property type="match status" value="1"/>
</dbReference>
<evidence type="ECO:0000313" key="4">
    <source>
        <dbReference type="EMBL" id="KAJ4840727.1"/>
    </source>
</evidence>
<accession>A0A9Q0G227</accession>
<dbReference type="InterPro" id="IPR025558">
    <property type="entry name" value="DUF4283"/>
</dbReference>
<sequence>MTQHKPQTSALKLSENPDLGRSFATLVLVGKVISDYPVLQGIVNSITQQVWSPKKALQVKEVSRNTFLFSFEDAKDWQRALKGGPWTLNGNHLVLKEWPPGTPLANIDFSTSDFWVHIHGLIPEQMDAKNAECIAAVMGTFLELDLSTDNGVCRNDVMRIKVRLDIQQPLMPGVKNHRPDGSLMWLQMKYERLPRFCMQCGRMGHVKHICSFDGTGWYGEDREPYEANKFGSWMGTDYNPSRIKIPPSDFTHREIEGSFGSARRGRRAPPSPRLVRREWAKGNGKWALFEHRRAARQKPKTDAESSDHGKLFINMLSEQGLRFDAMEKICSFLGMDFTCLSIQPPQSIPPQSNPPAVVHETVPPTLYAPNLHSPASELPANTRASHLSKSSVGPSNASLKSHKRRSGGLALLWRDDVSVTLKSFSISHMDAVVNEDSPNRWRLTVLHLPDQASDHLPLKVDLLGRSDRRRKPFRFEEHWAKDEECALVINAQWDPAPADCSLTVIMENIRKTRVELLKWNKRKHGNIPAAIKRTRTELEAMLEAEPTRTNLDLKKMLHRHLEDLLDREEIIWRQRSRNTWLTEGDRNTAFFHRKANQRRRKNHIEGLVDENGVLQTDQRDMERVCLDYFYSIFSSEVPSIDDVDLTCMDSNRIHMNNALLIAPFSCHEPECGNSHGLHGPGPYNHHGHASPVHYHHG</sequence>